<evidence type="ECO:0000313" key="8">
    <source>
        <dbReference type="EMBL" id="ADD67402.1"/>
    </source>
</evidence>
<dbReference type="EMBL" id="CP001968">
    <property type="protein sequence ID" value="ADD67402.1"/>
    <property type="molecule type" value="Genomic_DNA"/>
</dbReference>
<sequence length="399" mass="46784">MGSIRRRGKKARLEIIFMFQGIRRYEQSLYYCETGKDTCKCQDCRSASALLSEIERKIAEKTFKYETYFPDSKYVRENQQLHLNSDMFFDTYAELWLSSIESSVAYSTYKTYSTAVSKLSSYFSRFKLSEIKPSHIQQYISNSELSAKTIANYLGVFHSIFESAVRDDLLSKNPCKHVKKPRVQTEKVDPFSIEEVSMILDWMRQHHPHMTIIFALGFYTGMRVGEAIALKWSDIDFKHHKIIVQRTITKNRIKESTKTADYRVIDIIPMLDEYLHFQKQYTFMKSEWVTVTSYGEPFTKTQNITEDYFKPCLKALGLRYRILNQMRHSFACMMLDAREEINWIKNMLGHSSLQMLFRKYGNRINRNDGTRKGLLFSANCDEFVTNKKAALGKPLQSNP</sequence>
<evidence type="ECO:0000313" key="9">
    <source>
        <dbReference type="Proteomes" id="UP000002012"/>
    </source>
</evidence>
<dbReference type="Pfam" id="PF00589">
    <property type="entry name" value="Phage_integrase"/>
    <property type="match status" value="1"/>
</dbReference>
<comment type="similarity">
    <text evidence="1">Belongs to the 'phage' integrase family.</text>
</comment>
<evidence type="ECO:0000256" key="5">
    <source>
        <dbReference type="PROSITE-ProRule" id="PRU01248"/>
    </source>
</evidence>
<dbReference type="InterPro" id="IPR044068">
    <property type="entry name" value="CB"/>
</dbReference>
<dbReference type="OrthoDB" id="5391994at2"/>
<organism evidence="8 9">
    <name type="scientific">Denitrovibrio acetiphilus (strain DSM 12809 / NBRC 114555 / N2460)</name>
    <dbReference type="NCBI Taxonomy" id="522772"/>
    <lineage>
        <taxon>Bacteria</taxon>
        <taxon>Pseudomonadati</taxon>
        <taxon>Deferribacterota</taxon>
        <taxon>Deferribacteres</taxon>
        <taxon>Deferribacterales</taxon>
        <taxon>Geovibrionaceae</taxon>
        <taxon>Denitrovibrio</taxon>
    </lineage>
</organism>
<keyword evidence="4" id="KW-0233">DNA recombination</keyword>
<dbReference type="InterPro" id="IPR022000">
    <property type="entry name" value="Min27-like_integrase_DNA_bind"/>
</dbReference>
<dbReference type="InterPro" id="IPR004107">
    <property type="entry name" value="Integrase_SAM-like_N"/>
</dbReference>
<reference evidence="8 9" key="1">
    <citation type="journal article" date="2010" name="Stand. Genomic Sci.">
        <title>Complete genome sequence of Denitrovibrio acetiphilus type strain (N2460).</title>
        <authorList>
            <person name="Kiss H."/>
            <person name="Lang E."/>
            <person name="Lapidus A."/>
            <person name="Copeland A."/>
            <person name="Nolan M."/>
            <person name="Glavina Del Rio T."/>
            <person name="Chen F."/>
            <person name="Lucas S."/>
            <person name="Tice H."/>
            <person name="Cheng J.F."/>
            <person name="Han C."/>
            <person name="Goodwin L."/>
            <person name="Pitluck S."/>
            <person name="Liolios K."/>
            <person name="Pati A."/>
            <person name="Ivanova N."/>
            <person name="Mavromatis K."/>
            <person name="Chen A."/>
            <person name="Palaniappan K."/>
            <person name="Land M."/>
            <person name="Hauser L."/>
            <person name="Chang Y.J."/>
            <person name="Jeffries C.D."/>
            <person name="Detter J.C."/>
            <person name="Brettin T."/>
            <person name="Spring S."/>
            <person name="Rohde M."/>
            <person name="Goker M."/>
            <person name="Woyke T."/>
            <person name="Bristow J."/>
            <person name="Eisen J.A."/>
            <person name="Markowitz V."/>
            <person name="Hugenholtz P."/>
            <person name="Kyrpides N.C."/>
            <person name="Klenk H.P."/>
        </authorList>
    </citation>
    <scope>NUCLEOTIDE SEQUENCE [LARGE SCALE GENOMIC DNA]</scope>
    <source>
        <strain evidence="9">DSM 12809 / NBRC 114555 / N2460</strain>
    </source>
</reference>
<evidence type="ECO:0000259" key="7">
    <source>
        <dbReference type="PROSITE" id="PS51900"/>
    </source>
</evidence>
<dbReference type="eggNOG" id="COG0582">
    <property type="taxonomic scope" value="Bacteria"/>
</dbReference>
<feature type="domain" description="Core-binding (CB)" evidence="7">
    <location>
        <begin position="87"/>
        <end position="165"/>
    </location>
</feature>
<dbReference type="PROSITE" id="PS51900">
    <property type="entry name" value="CB"/>
    <property type="match status" value="1"/>
</dbReference>
<dbReference type="PROSITE" id="PS51898">
    <property type="entry name" value="TYR_RECOMBINASE"/>
    <property type="match status" value="1"/>
</dbReference>
<dbReference type="Gene3D" id="1.10.443.10">
    <property type="entry name" value="Intergrase catalytic core"/>
    <property type="match status" value="1"/>
</dbReference>
<feature type="domain" description="Tyr recombinase" evidence="6">
    <location>
        <begin position="186"/>
        <end position="375"/>
    </location>
</feature>
<evidence type="ECO:0000256" key="3">
    <source>
        <dbReference type="ARBA" id="ARBA00023125"/>
    </source>
</evidence>
<dbReference type="SUPFAM" id="SSF56349">
    <property type="entry name" value="DNA breaking-rejoining enzymes"/>
    <property type="match status" value="1"/>
</dbReference>
<dbReference type="InterPro" id="IPR002104">
    <property type="entry name" value="Integrase_catalytic"/>
</dbReference>
<keyword evidence="3 5" id="KW-0238">DNA-binding</keyword>
<dbReference type="GO" id="GO:0006310">
    <property type="term" value="P:DNA recombination"/>
    <property type="evidence" value="ECO:0007669"/>
    <property type="project" value="UniProtKB-KW"/>
</dbReference>
<dbReference type="STRING" id="522772.Dacet_0606"/>
<keyword evidence="2" id="KW-0229">DNA integration</keyword>
<dbReference type="AlphaFoldDB" id="D4H4K8"/>
<proteinExistence type="inferred from homology"/>
<dbReference type="GO" id="GO:0003677">
    <property type="term" value="F:DNA binding"/>
    <property type="evidence" value="ECO:0007669"/>
    <property type="project" value="UniProtKB-UniRule"/>
</dbReference>
<dbReference type="InterPro" id="IPR050090">
    <property type="entry name" value="Tyrosine_recombinase_XerCD"/>
</dbReference>
<gene>
    <name evidence="8" type="ordered locus">Dacet_0606</name>
</gene>
<dbReference type="KEGG" id="dap:Dacet_0606"/>
<dbReference type="InterPro" id="IPR013762">
    <property type="entry name" value="Integrase-like_cat_sf"/>
</dbReference>
<dbReference type="FunCoup" id="D4H4K8">
    <property type="interactions" value="71"/>
</dbReference>
<dbReference type="HOGENOM" id="CLU_027562_8_2_0"/>
<dbReference type="Pfam" id="PF12167">
    <property type="entry name" value="Arm-DNA-bind_2"/>
    <property type="match status" value="1"/>
</dbReference>
<dbReference type="CDD" id="cd01189">
    <property type="entry name" value="INT_ICEBs1_C_like"/>
    <property type="match status" value="1"/>
</dbReference>
<evidence type="ECO:0000256" key="4">
    <source>
        <dbReference type="ARBA" id="ARBA00023172"/>
    </source>
</evidence>
<evidence type="ECO:0000256" key="2">
    <source>
        <dbReference type="ARBA" id="ARBA00022908"/>
    </source>
</evidence>
<keyword evidence="9" id="KW-1185">Reference proteome</keyword>
<dbReference type="GO" id="GO:0015074">
    <property type="term" value="P:DNA integration"/>
    <property type="evidence" value="ECO:0007669"/>
    <property type="project" value="UniProtKB-KW"/>
</dbReference>
<dbReference type="PANTHER" id="PTHR30349">
    <property type="entry name" value="PHAGE INTEGRASE-RELATED"/>
    <property type="match status" value="1"/>
</dbReference>
<dbReference type="InParanoid" id="D4H4K8"/>
<dbReference type="PaxDb" id="522772-Dacet_0606"/>
<evidence type="ECO:0000259" key="6">
    <source>
        <dbReference type="PROSITE" id="PS51898"/>
    </source>
</evidence>
<dbReference type="PANTHER" id="PTHR30349:SF64">
    <property type="entry name" value="PROPHAGE INTEGRASE INTD-RELATED"/>
    <property type="match status" value="1"/>
</dbReference>
<dbReference type="InterPro" id="IPR011010">
    <property type="entry name" value="DNA_brk_join_enz"/>
</dbReference>
<dbReference type="Proteomes" id="UP000002012">
    <property type="component" value="Chromosome"/>
</dbReference>
<dbReference type="Pfam" id="PF14659">
    <property type="entry name" value="Phage_int_SAM_3"/>
    <property type="match status" value="1"/>
</dbReference>
<protein>
    <submittedName>
        <fullName evidence="8">Integrase family protein</fullName>
    </submittedName>
</protein>
<dbReference type="InterPro" id="IPR010998">
    <property type="entry name" value="Integrase_recombinase_N"/>
</dbReference>
<evidence type="ECO:0000256" key="1">
    <source>
        <dbReference type="ARBA" id="ARBA00008857"/>
    </source>
</evidence>
<accession>D4H4K8</accession>
<dbReference type="RefSeq" id="WP_013009946.1">
    <property type="nucleotide sequence ID" value="NC_013943.1"/>
</dbReference>
<dbReference type="Gene3D" id="1.10.150.130">
    <property type="match status" value="1"/>
</dbReference>
<name>D4H4K8_DENA2</name>